<dbReference type="GO" id="GO:0022857">
    <property type="term" value="F:transmembrane transporter activity"/>
    <property type="evidence" value="ECO:0007669"/>
    <property type="project" value="UniProtKB-UniRule"/>
</dbReference>
<dbReference type="RefSeq" id="WP_054359815.1">
    <property type="nucleotide sequence ID" value="NZ_JAPCYQ010000001.1"/>
</dbReference>
<dbReference type="PANTHER" id="PTHR33362:SF3">
    <property type="entry name" value="SIALIC ACID TRAP TRANSPORTER PERMEASE PROTEIN SIAT"/>
    <property type="match status" value="1"/>
</dbReference>
<dbReference type="STRING" id="665126.ABB55_16705"/>
<dbReference type="InterPro" id="IPR010656">
    <property type="entry name" value="DctM"/>
</dbReference>
<dbReference type="Pfam" id="PF06808">
    <property type="entry name" value="DctM"/>
    <property type="match status" value="1"/>
</dbReference>
<reference evidence="9 10" key="1">
    <citation type="submission" date="2015-09" db="EMBL/GenBank/DDBJ databases">
        <authorList>
            <person name="Jackson K.R."/>
            <person name="Lunt B.L."/>
            <person name="Fisher J.N.B."/>
            <person name="Gardner A.V."/>
            <person name="Bailey M.E."/>
            <person name="Deus L.M."/>
            <person name="Earl A.S."/>
            <person name="Gibby P.D."/>
            <person name="Hartmann K.A."/>
            <person name="Liu J.E."/>
            <person name="Manci A.M."/>
            <person name="Nielsen D.A."/>
            <person name="Solomon M.B."/>
            <person name="Breakwell D.P."/>
            <person name="Burnett S.H."/>
            <person name="Grose J.H."/>
        </authorList>
    </citation>
    <scope>NUCLEOTIDE SEQUENCE [LARGE SCALE GENOMIC DNA]</scope>
    <source>
        <strain evidence="9 10">16</strain>
    </source>
</reference>
<evidence type="ECO:0000256" key="3">
    <source>
        <dbReference type="ARBA" id="ARBA00022519"/>
    </source>
</evidence>
<evidence type="ECO:0000256" key="6">
    <source>
        <dbReference type="ARBA" id="ARBA00023136"/>
    </source>
</evidence>
<proteinExistence type="inferred from homology"/>
<dbReference type="OrthoDB" id="7824289at2"/>
<name>A0A0P6W3A7_9HYPH</name>
<organism evidence="9 10">
    <name type="scientific">Prosthecodimorpha hirschii</name>
    <dbReference type="NCBI Taxonomy" id="665126"/>
    <lineage>
        <taxon>Bacteria</taxon>
        <taxon>Pseudomonadati</taxon>
        <taxon>Pseudomonadota</taxon>
        <taxon>Alphaproteobacteria</taxon>
        <taxon>Hyphomicrobiales</taxon>
        <taxon>Ancalomicrobiaceae</taxon>
        <taxon>Prosthecodimorpha</taxon>
    </lineage>
</organism>
<dbReference type="EMBL" id="LJYW01000001">
    <property type="protein sequence ID" value="KPL53651.1"/>
    <property type="molecule type" value="Genomic_DNA"/>
</dbReference>
<dbReference type="GO" id="GO:0005886">
    <property type="term" value="C:plasma membrane"/>
    <property type="evidence" value="ECO:0007669"/>
    <property type="project" value="UniProtKB-SubCell"/>
</dbReference>
<evidence type="ECO:0000259" key="8">
    <source>
        <dbReference type="Pfam" id="PF06808"/>
    </source>
</evidence>
<feature type="transmembrane region" description="Helical" evidence="7">
    <location>
        <begin position="82"/>
        <end position="105"/>
    </location>
</feature>
<evidence type="ECO:0000256" key="2">
    <source>
        <dbReference type="ARBA" id="ARBA00022475"/>
    </source>
</evidence>
<dbReference type="InterPro" id="IPR004681">
    <property type="entry name" value="TRAP_DctM"/>
</dbReference>
<dbReference type="Proteomes" id="UP000048984">
    <property type="component" value="Unassembled WGS sequence"/>
</dbReference>
<evidence type="ECO:0000313" key="10">
    <source>
        <dbReference type="Proteomes" id="UP000048984"/>
    </source>
</evidence>
<keyword evidence="3 7" id="KW-0997">Cell inner membrane</keyword>
<accession>A0A0P6W3A7</accession>
<comment type="caution">
    <text evidence="7">Lacks conserved residue(s) required for the propagation of feature annotation.</text>
</comment>
<comment type="caution">
    <text evidence="9">The sequence shown here is derived from an EMBL/GenBank/DDBJ whole genome shotgun (WGS) entry which is preliminary data.</text>
</comment>
<keyword evidence="4 7" id="KW-0812">Transmembrane</keyword>
<dbReference type="NCBIfam" id="TIGR00786">
    <property type="entry name" value="dctM"/>
    <property type="match status" value="1"/>
</dbReference>
<feature type="transmembrane region" description="Helical" evidence="7">
    <location>
        <begin position="393"/>
        <end position="414"/>
    </location>
</feature>
<keyword evidence="7" id="KW-0813">Transport</keyword>
<evidence type="ECO:0000256" key="7">
    <source>
        <dbReference type="RuleBase" id="RU369079"/>
    </source>
</evidence>
<comment type="function">
    <text evidence="7">Part of the tripartite ATP-independent periplasmic (TRAP) transport system.</text>
</comment>
<protein>
    <recommendedName>
        <fullName evidence="7">TRAP transporter large permease protein</fullName>
    </recommendedName>
</protein>
<dbReference type="PIRSF" id="PIRSF006066">
    <property type="entry name" value="HI0050"/>
    <property type="match status" value="1"/>
</dbReference>
<evidence type="ECO:0000256" key="1">
    <source>
        <dbReference type="ARBA" id="ARBA00004429"/>
    </source>
</evidence>
<feature type="transmembrane region" description="Helical" evidence="7">
    <location>
        <begin position="316"/>
        <end position="344"/>
    </location>
</feature>
<evidence type="ECO:0000256" key="4">
    <source>
        <dbReference type="ARBA" id="ARBA00022692"/>
    </source>
</evidence>
<feature type="domain" description="TRAP C4-dicarboxylate transport system permease DctM subunit" evidence="8">
    <location>
        <begin position="10"/>
        <end position="416"/>
    </location>
</feature>
<comment type="subunit">
    <text evidence="7">The complex comprises the extracytoplasmic solute receptor protein and the two transmembrane proteins.</text>
</comment>
<feature type="transmembrane region" description="Helical" evidence="7">
    <location>
        <begin position="356"/>
        <end position="381"/>
    </location>
</feature>
<evidence type="ECO:0000256" key="5">
    <source>
        <dbReference type="ARBA" id="ARBA00022989"/>
    </source>
</evidence>
<keyword evidence="2" id="KW-1003">Cell membrane</keyword>
<comment type="similarity">
    <text evidence="7">Belongs to the TRAP transporter large permease family.</text>
</comment>
<keyword evidence="10" id="KW-1185">Reference proteome</keyword>
<keyword evidence="5 7" id="KW-1133">Transmembrane helix</keyword>
<evidence type="ECO:0000313" key="9">
    <source>
        <dbReference type="EMBL" id="KPL53651.1"/>
    </source>
</evidence>
<feature type="transmembrane region" description="Helical" evidence="7">
    <location>
        <begin position="225"/>
        <end position="257"/>
    </location>
</feature>
<comment type="subcellular location">
    <subcellularLocation>
        <location evidence="1 7">Cell inner membrane</location>
        <topology evidence="1 7">Multi-pass membrane protein</topology>
    </subcellularLocation>
</comment>
<dbReference type="PANTHER" id="PTHR33362">
    <property type="entry name" value="SIALIC ACID TRAP TRANSPORTER PERMEASE PROTEIN SIAT-RELATED"/>
    <property type="match status" value="1"/>
</dbReference>
<reference evidence="9 10" key="2">
    <citation type="submission" date="2015-10" db="EMBL/GenBank/DDBJ databases">
        <title>Draft Genome Sequence of Prosthecomicrobium hirschii ATCC 27832.</title>
        <authorList>
            <person name="Daniel J."/>
            <person name="Givan S.A."/>
            <person name="Brun Y.V."/>
            <person name="Brown P.J."/>
        </authorList>
    </citation>
    <scope>NUCLEOTIDE SEQUENCE [LARGE SCALE GENOMIC DNA]</scope>
    <source>
        <strain evidence="9 10">16</strain>
    </source>
</reference>
<feature type="transmembrane region" description="Helical" evidence="7">
    <location>
        <begin position="277"/>
        <end position="295"/>
    </location>
</feature>
<dbReference type="AlphaFoldDB" id="A0A0P6W3A7"/>
<gene>
    <name evidence="9" type="ORF">ABB55_16705</name>
</gene>
<keyword evidence="6 7" id="KW-0472">Membrane</keyword>
<sequence>MTTMMFAILAVWFAALLMGVPLYASMGLAAYAFVYLGGFTASIVPQKIAQAANSFPLLAAPLFILMGNILNSAGITERIFGFATVCVGWLRGGLCHANILASVIFAGMSGSAVADAGGVGTLEIKAMKDEGYDPETAAAITAASATIGPIIPPSLPMVVYGVSADVSIGGLFLAGVIPGLLMAVALMLMVAEVARRRNLPRHPFPSLGAVWHAYRRAHWALMTPVILFGGMMGGLFTPTEAAGVATVYALFLGLVVYRDFRLSDLPRIVVETVETTGIVLALVMTAGALAWCLSISRIPQTAGPMIVDLVGNPMMFLLVVNILLLIVGCFMEALAAMLILIPILTPAAAQFGIDPIQFGLIFVLNLMIGTVTPPVGVVLFVTCRVANISFEAMSRAIVPWLIPLIAVLAAITFWPPLTTWLPRLVLGH</sequence>
<feature type="transmembrane region" description="Helical" evidence="7">
    <location>
        <begin position="166"/>
        <end position="191"/>
    </location>
</feature>
<feature type="transmembrane region" description="Helical" evidence="7">
    <location>
        <begin position="53"/>
        <end position="70"/>
    </location>
</feature>